<comment type="similarity">
    <text evidence="4">Belongs to the MsrA Met sulfoxide reductase family.</text>
</comment>
<dbReference type="SUPFAM" id="SSF55068">
    <property type="entry name" value="Peptide methionine sulfoxide reductase"/>
    <property type="match status" value="1"/>
</dbReference>
<evidence type="ECO:0000313" key="6">
    <source>
        <dbReference type="EMBL" id="OHA05249.1"/>
    </source>
</evidence>
<dbReference type="Gene3D" id="3.30.1060.10">
    <property type="entry name" value="Peptide methionine sulphoxide reductase MsrA"/>
    <property type="match status" value="1"/>
</dbReference>
<evidence type="ECO:0000313" key="7">
    <source>
        <dbReference type="Proteomes" id="UP000177982"/>
    </source>
</evidence>
<evidence type="ECO:0000256" key="3">
    <source>
        <dbReference type="ARBA" id="ARBA00048782"/>
    </source>
</evidence>
<dbReference type="Proteomes" id="UP000177982">
    <property type="component" value="Unassembled WGS sequence"/>
</dbReference>
<dbReference type="InterPro" id="IPR050162">
    <property type="entry name" value="MsrA_MetSO_reductase"/>
</dbReference>
<feature type="active site" evidence="4">
    <location>
        <position position="10"/>
    </location>
</feature>
<dbReference type="Pfam" id="PF01625">
    <property type="entry name" value="PMSR"/>
    <property type="match status" value="1"/>
</dbReference>
<comment type="function">
    <text evidence="4">Has an important function as a repair enzyme for proteins that have been inactivated by oxidation. Catalyzes the reversible oxidation-reduction of methionine sulfoxide in proteins to methionine.</text>
</comment>
<dbReference type="AlphaFoldDB" id="A0A1G2L3K2"/>
<dbReference type="PANTHER" id="PTHR42799:SF2">
    <property type="entry name" value="MITOCHONDRIAL PEPTIDE METHIONINE SULFOXIDE REDUCTASE"/>
    <property type="match status" value="1"/>
</dbReference>
<comment type="catalytic activity">
    <reaction evidence="2 4">
        <text>L-methionyl-[protein] + [thioredoxin]-disulfide + H2O = L-methionyl-(S)-S-oxide-[protein] + [thioredoxin]-dithiol</text>
        <dbReference type="Rhea" id="RHEA:14217"/>
        <dbReference type="Rhea" id="RHEA-COMP:10698"/>
        <dbReference type="Rhea" id="RHEA-COMP:10700"/>
        <dbReference type="Rhea" id="RHEA-COMP:12313"/>
        <dbReference type="Rhea" id="RHEA-COMP:12315"/>
        <dbReference type="ChEBI" id="CHEBI:15377"/>
        <dbReference type="ChEBI" id="CHEBI:16044"/>
        <dbReference type="ChEBI" id="CHEBI:29950"/>
        <dbReference type="ChEBI" id="CHEBI:44120"/>
        <dbReference type="ChEBI" id="CHEBI:50058"/>
        <dbReference type="EC" id="1.8.4.11"/>
    </reaction>
</comment>
<feature type="domain" description="Peptide methionine sulphoxide reductase MsrA" evidence="5">
    <location>
        <begin position="3"/>
        <end position="154"/>
    </location>
</feature>
<evidence type="ECO:0000256" key="4">
    <source>
        <dbReference type="HAMAP-Rule" id="MF_01401"/>
    </source>
</evidence>
<dbReference type="InterPro" id="IPR002569">
    <property type="entry name" value="Met_Sox_Rdtase_MsrA_dom"/>
</dbReference>
<evidence type="ECO:0000256" key="2">
    <source>
        <dbReference type="ARBA" id="ARBA00047806"/>
    </source>
</evidence>
<dbReference type="NCBIfam" id="TIGR00401">
    <property type="entry name" value="msrA"/>
    <property type="match status" value="1"/>
</dbReference>
<keyword evidence="1 4" id="KW-0560">Oxidoreductase</keyword>
<proteinExistence type="inferred from homology"/>
<dbReference type="InterPro" id="IPR036509">
    <property type="entry name" value="Met_Sox_Rdtase_MsrA_sf"/>
</dbReference>
<dbReference type="GO" id="GO:0008113">
    <property type="term" value="F:peptide-methionine (S)-S-oxide reductase activity"/>
    <property type="evidence" value="ECO:0007669"/>
    <property type="project" value="UniProtKB-UniRule"/>
</dbReference>
<comment type="caution">
    <text evidence="6">The sequence shown here is derived from an EMBL/GenBank/DDBJ whole genome shotgun (WGS) entry which is preliminary data.</text>
</comment>
<name>A0A1G2L3K2_9BACT</name>
<dbReference type="HAMAP" id="MF_01401">
    <property type="entry name" value="MsrA"/>
    <property type="match status" value="1"/>
</dbReference>
<sequence>MEKAAFAAGCFWGVEAEFRRQKGVVETAVGYMGGHTEHPMYEDVCDGVTGHAETVYIEYDPAVISYEKLLDAFWSLHDPTTLNRQGPDVGSQYRSVIFCFSPDQKKAARASKDALAKSGKYKAEITTEIIPAKPFWRAEEYHQRYFEKTGKQVC</sequence>
<dbReference type="PANTHER" id="PTHR42799">
    <property type="entry name" value="MITOCHONDRIAL PEPTIDE METHIONINE SULFOXIDE REDUCTASE"/>
    <property type="match status" value="1"/>
</dbReference>
<dbReference type="GO" id="GO:0033744">
    <property type="term" value="F:L-methionine:thioredoxin-disulfide S-oxidoreductase activity"/>
    <property type="evidence" value="ECO:0007669"/>
    <property type="project" value="RHEA"/>
</dbReference>
<accession>A0A1G2L3K2</accession>
<dbReference type="GO" id="GO:0005737">
    <property type="term" value="C:cytoplasm"/>
    <property type="evidence" value="ECO:0007669"/>
    <property type="project" value="TreeGrafter"/>
</dbReference>
<comment type="catalytic activity">
    <reaction evidence="3 4">
        <text>[thioredoxin]-disulfide + L-methionine + H2O = L-methionine (S)-S-oxide + [thioredoxin]-dithiol</text>
        <dbReference type="Rhea" id="RHEA:19993"/>
        <dbReference type="Rhea" id="RHEA-COMP:10698"/>
        <dbReference type="Rhea" id="RHEA-COMP:10700"/>
        <dbReference type="ChEBI" id="CHEBI:15377"/>
        <dbReference type="ChEBI" id="CHEBI:29950"/>
        <dbReference type="ChEBI" id="CHEBI:50058"/>
        <dbReference type="ChEBI" id="CHEBI:57844"/>
        <dbReference type="ChEBI" id="CHEBI:58772"/>
        <dbReference type="EC" id="1.8.4.11"/>
    </reaction>
</comment>
<reference evidence="6 7" key="1">
    <citation type="journal article" date="2016" name="Nat. Commun.">
        <title>Thousands of microbial genomes shed light on interconnected biogeochemical processes in an aquifer system.</title>
        <authorList>
            <person name="Anantharaman K."/>
            <person name="Brown C.T."/>
            <person name="Hug L.A."/>
            <person name="Sharon I."/>
            <person name="Castelle C.J."/>
            <person name="Probst A.J."/>
            <person name="Thomas B.C."/>
            <person name="Singh A."/>
            <person name="Wilkins M.J."/>
            <person name="Karaoz U."/>
            <person name="Brodie E.L."/>
            <person name="Williams K.H."/>
            <person name="Hubbard S.S."/>
            <person name="Banfield J.F."/>
        </authorList>
    </citation>
    <scope>NUCLEOTIDE SEQUENCE [LARGE SCALE GENOMIC DNA]</scope>
</reference>
<protein>
    <recommendedName>
        <fullName evidence="4">Peptide methionine sulfoxide reductase MsrA</fullName>
        <shortName evidence="4">Protein-methionine-S-oxide reductase</shortName>
        <ecNumber evidence="4">1.8.4.11</ecNumber>
    </recommendedName>
    <alternativeName>
        <fullName evidence="4">Peptide-methionine (S)-S-oxide reductase</fullName>
        <shortName evidence="4">Peptide Met(O) reductase</shortName>
    </alternativeName>
</protein>
<evidence type="ECO:0000256" key="1">
    <source>
        <dbReference type="ARBA" id="ARBA00023002"/>
    </source>
</evidence>
<dbReference type="EC" id="1.8.4.11" evidence="4"/>
<evidence type="ECO:0000259" key="5">
    <source>
        <dbReference type="Pfam" id="PF01625"/>
    </source>
</evidence>
<dbReference type="EMBL" id="MHQO01000056">
    <property type="protein sequence ID" value="OHA05249.1"/>
    <property type="molecule type" value="Genomic_DNA"/>
</dbReference>
<dbReference type="GO" id="GO:0034599">
    <property type="term" value="P:cellular response to oxidative stress"/>
    <property type="evidence" value="ECO:0007669"/>
    <property type="project" value="TreeGrafter"/>
</dbReference>
<organism evidence="6 7">
    <name type="scientific">Candidatus Sungbacteria bacterium RIFCSPLOWO2_01_FULL_47_10</name>
    <dbReference type="NCBI Taxonomy" id="1802276"/>
    <lineage>
        <taxon>Bacteria</taxon>
        <taxon>Candidatus Sungiibacteriota</taxon>
    </lineage>
</organism>
<gene>
    <name evidence="4" type="primary">msrA</name>
    <name evidence="6" type="ORF">A2934_03560</name>
</gene>